<reference evidence="2 3" key="2">
    <citation type="submission" date="2018-12" db="EMBL/GenBank/DDBJ databases">
        <title>Rhizobacter gummiphilus sp. nov., a rubber-degrading bacterium isolated from the soil of a botanical garden in Japan.</title>
        <authorList>
            <person name="Shunsuke S.S."/>
        </authorList>
    </citation>
    <scope>NUCLEOTIDE SEQUENCE [LARGE SCALE GENOMIC DNA]</scope>
    <source>
        <strain evidence="2 3">S-16</strain>
    </source>
</reference>
<reference evidence="2 3" key="1">
    <citation type="submission" date="2018-08" db="EMBL/GenBank/DDBJ databases">
        <authorList>
            <person name="Khan S.A."/>
            <person name="Jeon C.O."/>
            <person name="Chun B.H."/>
            <person name="Jeong S.E."/>
        </authorList>
    </citation>
    <scope>NUCLEOTIDE SEQUENCE [LARGE SCALE GENOMIC DNA]</scope>
    <source>
        <strain evidence="2 3">S-16</strain>
    </source>
</reference>
<gene>
    <name evidence="2" type="ORF">DZC73_03310</name>
</gene>
<dbReference type="RefSeq" id="WP_124538757.1">
    <property type="nucleotide sequence ID" value="NZ_QUSW01000001.1"/>
</dbReference>
<sequence length="101" mass="11291">MRRLVTAPNLAIATLWADMLTQGGFPSTVQRAYASSIAGEVPPDQCLPEVWVTDESQFDAARTLLEQLRRAPHRHWVCPACHERVDGPFEQCWNCGGAMPR</sequence>
<evidence type="ECO:0000313" key="2">
    <source>
        <dbReference type="EMBL" id="RQP26085.1"/>
    </source>
</evidence>
<keyword evidence="3" id="KW-1185">Reference proteome</keyword>
<evidence type="ECO:0000313" key="3">
    <source>
        <dbReference type="Proteomes" id="UP000267464"/>
    </source>
</evidence>
<dbReference type="Pfam" id="PF09413">
    <property type="entry name" value="DUF2007"/>
    <property type="match status" value="1"/>
</dbReference>
<dbReference type="OrthoDB" id="9814654at2"/>
<comment type="caution">
    <text evidence="2">The sequence shown here is derived from an EMBL/GenBank/DDBJ whole genome shotgun (WGS) entry which is preliminary data.</text>
</comment>
<dbReference type="Gene3D" id="3.30.70.2350">
    <property type="match status" value="1"/>
</dbReference>
<evidence type="ECO:0000259" key="1">
    <source>
        <dbReference type="Pfam" id="PF09413"/>
    </source>
</evidence>
<organism evidence="2 3">
    <name type="scientific">Piscinibacter terrae</name>
    <dbReference type="NCBI Taxonomy" id="2496871"/>
    <lineage>
        <taxon>Bacteria</taxon>
        <taxon>Pseudomonadati</taxon>
        <taxon>Pseudomonadota</taxon>
        <taxon>Betaproteobacteria</taxon>
        <taxon>Burkholderiales</taxon>
        <taxon>Sphaerotilaceae</taxon>
        <taxon>Piscinibacter</taxon>
    </lineage>
</organism>
<proteinExistence type="predicted"/>
<accession>A0A3N7K5A3</accession>
<dbReference type="InterPro" id="IPR038236">
    <property type="entry name" value="GlpG_N_sf"/>
</dbReference>
<name>A0A3N7K5A3_9BURK</name>
<dbReference type="AlphaFoldDB" id="A0A3N7K5A3"/>
<dbReference type="EMBL" id="QUSW01000001">
    <property type="protein sequence ID" value="RQP26085.1"/>
    <property type="molecule type" value="Genomic_DNA"/>
</dbReference>
<feature type="domain" description="DUF2007" evidence="1">
    <location>
        <begin position="1"/>
        <end position="68"/>
    </location>
</feature>
<protein>
    <submittedName>
        <fullName evidence="2">DUF2007 domain-containing protein</fullName>
    </submittedName>
</protein>
<dbReference type="Proteomes" id="UP000267464">
    <property type="component" value="Unassembled WGS sequence"/>
</dbReference>
<dbReference type="InterPro" id="IPR018551">
    <property type="entry name" value="DUF2007"/>
</dbReference>